<evidence type="ECO:0000313" key="13">
    <source>
        <dbReference type="EMBL" id="KIY69084.1"/>
    </source>
</evidence>
<evidence type="ECO:0000313" key="14">
    <source>
        <dbReference type="Proteomes" id="UP000054007"/>
    </source>
</evidence>
<evidence type="ECO:0000256" key="8">
    <source>
        <dbReference type="ARBA" id="ARBA00038932"/>
    </source>
</evidence>
<evidence type="ECO:0000256" key="11">
    <source>
        <dbReference type="ARBA" id="ARBA00041912"/>
    </source>
</evidence>
<accession>A0A0D7BG60</accession>
<protein>
    <recommendedName>
        <fullName evidence="12">L-dopachrome isomerase</fullName>
        <ecNumber evidence="9">5.3.2.1</ecNumber>
        <ecNumber evidence="8">5.3.3.12</ecNumber>
    </recommendedName>
    <alternativeName>
        <fullName evidence="10">L-dopachrome tautomerase</fullName>
    </alternativeName>
    <alternativeName>
        <fullName evidence="11">Phenylpyruvate tautomerase</fullName>
    </alternativeName>
</protein>
<proteinExistence type="inferred from homology"/>
<keyword evidence="3" id="KW-0202">Cytokine</keyword>
<dbReference type="SUPFAM" id="SSF55331">
    <property type="entry name" value="Tautomerase/MIF"/>
    <property type="match status" value="1"/>
</dbReference>
<dbReference type="AlphaFoldDB" id="A0A0D7BG60"/>
<evidence type="ECO:0000256" key="6">
    <source>
        <dbReference type="ARBA" id="ARBA00036735"/>
    </source>
</evidence>
<evidence type="ECO:0000256" key="10">
    <source>
        <dbReference type="ARBA" id="ARBA00041631"/>
    </source>
</evidence>
<evidence type="ECO:0000256" key="2">
    <source>
        <dbReference type="ARBA" id="ARBA00005851"/>
    </source>
</evidence>
<dbReference type="PANTHER" id="PTHR11954:SF6">
    <property type="entry name" value="MACROPHAGE MIGRATION INHIBITORY FACTOR"/>
    <property type="match status" value="1"/>
</dbReference>
<gene>
    <name evidence="13" type="ORF">CYLTODRAFT_373269</name>
</gene>
<dbReference type="EC" id="5.3.2.1" evidence="9"/>
<dbReference type="GO" id="GO:0050178">
    <property type="term" value="F:phenylpyruvate tautomerase activity"/>
    <property type="evidence" value="ECO:0007669"/>
    <property type="project" value="UniProtKB-EC"/>
</dbReference>
<comment type="catalytic activity">
    <reaction evidence="6">
        <text>3-phenylpyruvate = enol-phenylpyruvate</text>
        <dbReference type="Rhea" id="RHEA:17097"/>
        <dbReference type="ChEBI" id="CHEBI:16815"/>
        <dbReference type="ChEBI" id="CHEBI:18005"/>
        <dbReference type="EC" id="5.3.2.1"/>
    </reaction>
</comment>
<evidence type="ECO:0000256" key="3">
    <source>
        <dbReference type="ARBA" id="ARBA00022514"/>
    </source>
</evidence>
<dbReference type="EMBL" id="KN880490">
    <property type="protein sequence ID" value="KIY69084.1"/>
    <property type="molecule type" value="Genomic_DNA"/>
</dbReference>
<dbReference type="PANTHER" id="PTHR11954">
    <property type="entry name" value="D-DOPACHROME DECARBOXYLASE"/>
    <property type="match status" value="1"/>
</dbReference>
<evidence type="ECO:0000256" key="4">
    <source>
        <dbReference type="ARBA" id="ARBA00022525"/>
    </source>
</evidence>
<evidence type="ECO:0000256" key="9">
    <source>
        <dbReference type="ARBA" id="ARBA00039086"/>
    </source>
</evidence>
<evidence type="ECO:0000256" key="5">
    <source>
        <dbReference type="ARBA" id="ARBA00023235"/>
    </source>
</evidence>
<reference evidence="13 14" key="1">
    <citation type="journal article" date="2015" name="Fungal Genet. Biol.">
        <title>Evolution of novel wood decay mechanisms in Agaricales revealed by the genome sequences of Fistulina hepatica and Cylindrobasidium torrendii.</title>
        <authorList>
            <person name="Floudas D."/>
            <person name="Held B.W."/>
            <person name="Riley R."/>
            <person name="Nagy L.G."/>
            <person name="Koehler G."/>
            <person name="Ransdell A.S."/>
            <person name="Younus H."/>
            <person name="Chow J."/>
            <person name="Chiniquy J."/>
            <person name="Lipzen A."/>
            <person name="Tritt A."/>
            <person name="Sun H."/>
            <person name="Haridas S."/>
            <person name="LaButti K."/>
            <person name="Ohm R.A."/>
            <person name="Kues U."/>
            <person name="Blanchette R.A."/>
            <person name="Grigoriev I.V."/>
            <person name="Minto R.E."/>
            <person name="Hibbett D.S."/>
        </authorList>
    </citation>
    <scope>NUCLEOTIDE SEQUENCE [LARGE SCALE GENOMIC DNA]</scope>
    <source>
        <strain evidence="13 14">FP15055 ss-10</strain>
    </source>
</reference>
<keyword evidence="14" id="KW-1185">Reference proteome</keyword>
<keyword evidence="5" id="KW-0413">Isomerase</keyword>
<evidence type="ECO:0000256" key="12">
    <source>
        <dbReference type="ARBA" id="ARBA00042730"/>
    </source>
</evidence>
<keyword evidence="4" id="KW-0964">Secreted</keyword>
<dbReference type="Proteomes" id="UP000054007">
    <property type="component" value="Unassembled WGS sequence"/>
</dbReference>
<dbReference type="Gene3D" id="3.30.429.10">
    <property type="entry name" value="Macrophage Migration Inhibitory Factor"/>
    <property type="match status" value="1"/>
</dbReference>
<dbReference type="OrthoDB" id="255819at2759"/>
<sequence>MPSLELKTSAKVPDLEKFLLEFSKEGARILGKPEAYITTSVSPLPLMTFAGTTEPAFTLLVISLGNITPEKNEVYSKELSEFLQSKLGLSPERGYITFLDPGNDYLGYKGTTFGTIFGR</sequence>
<dbReference type="InterPro" id="IPR001398">
    <property type="entry name" value="Macrophage_inhib_fac"/>
</dbReference>
<dbReference type="Pfam" id="PF01187">
    <property type="entry name" value="MIF"/>
    <property type="match status" value="1"/>
</dbReference>
<dbReference type="InterPro" id="IPR014347">
    <property type="entry name" value="Tautomerase/MIF_sf"/>
</dbReference>
<comment type="catalytic activity">
    <reaction evidence="7">
        <text>L-dopachrome = 5,6-dihydroxyindole-2-carboxylate</text>
        <dbReference type="Rhea" id="RHEA:13041"/>
        <dbReference type="ChEBI" id="CHEBI:16875"/>
        <dbReference type="ChEBI" id="CHEBI:57509"/>
        <dbReference type="EC" id="5.3.3.12"/>
    </reaction>
</comment>
<dbReference type="EC" id="5.3.3.12" evidence="8"/>
<dbReference type="GO" id="GO:0005615">
    <property type="term" value="C:extracellular space"/>
    <property type="evidence" value="ECO:0007669"/>
    <property type="project" value="UniProtKB-KW"/>
</dbReference>
<dbReference type="GO" id="GO:0004167">
    <property type="term" value="F:dopachrome isomerase activity"/>
    <property type="evidence" value="ECO:0007669"/>
    <property type="project" value="UniProtKB-EC"/>
</dbReference>
<evidence type="ECO:0000256" key="7">
    <source>
        <dbReference type="ARBA" id="ARBA00036823"/>
    </source>
</evidence>
<evidence type="ECO:0000256" key="1">
    <source>
        <dbReference type="ARBA" id="ARBA00004613"/>
    </source>
</evidence>
<comment type="subcellular location">
    <subcellularLocation>
        <location evidence="1">Secreted</location>
    </subcellularLocation>
</comment>
<comment type="similarity">
    <text evidence="2">Belongs to the MIF family.</text>
</comment>
<name>A0A0D7BG60_9AGAR</name>
<dbReference type="STRING" id="1314674.A0A0D7BG60"/>
<organism evidence="13 14">
    <name type="scientific">Cylindrobasidium torrendii FP15055 ss-10</name>
    <dbReference type="NCBI Taxonomy" id="1314674"/>
    <lineage>
        <taxon>Eukaryota</taxon>
        <taxon>Fungi</taxon>
        <taxon>Dikarya</taxon>
        <taxon>Basidiomycota</taxon>
        <taxon>Agaricomycotina</taxon>
        <taxon>Agaricomycetes</taxon>
        <taxon>Agaricomycetidae</taxon>
        <taxon>Agaricales</taxon>
        <taxon>Marasmiineae</taxon>
        <taxon>Physalacriaceae</taxon>
        <taxon>Cylindrobasidium</taxon>
    </lineage>
</organism>